<feature type="domain" description="ATP synthase YMF19-like N-terminal" evidence="7">
    <location>
        <begin position="41"/>
        <end position="103"/>
    </location>
</feature>
<dbReference type="EMBL" id="JAGTXB010000003">
    <property type="protein sequence ID" value="MBS0027078.1"/>
    <property type="molecule type" value="Genomic_DNA"/>
</dbReference>
<name>A0ABS5IVT4_9BACT</name>
<accession>A0ABS5IVT4</accession>
<gene>
    <name evidence="8" type="ORF">KE626_07135</name>
</gene>
<comment type="caution">
    <text evidence="8">The sequence shown here is derived from an EMBL/GenBank/DDBJ whole genome shotgun (WGS) entry which is preliminary data.</text>
</comment>
<protein>
    <recommendedName>
        <fullName evidence="7">ATP synthase YMF19-like N-terminal domain-containing protein</fullName>
    </recommendedName>
</protein>
<evidence type="ECO:0000256" key="3">
    <source>
        <dbReference type="ARBA" id="ARBA00022989"/>
    </source>
</evidence>
<keyword evidence="5" id="KW-0066">ATP synthesis</keyword>
<evidence type="ECO:0000256" key="6">
    <source>
        <dbReference type="SAM" id="Phobius"/>
    </source>
</evidence>
<keyword evidence="3 6" id="KW-1133">Transmembrane helix</keyword>
<evidence type="ECO:0000256" key="5">
    <source>
        <dbReference type="ARBA" id="ARBA00023310"/>
    </source>
</evidence>
<evidence type="ECO:0000256" key="1">
    <source>
        <dbReference type="ARBA" id="ARBA00004370"/>
    </source>
</evidence>
<dbReference type="Pfam" id="PF02326">
    <property type="entry name" value="YMF19"/>
    <property type="match status" value="1"/>
</dbReference>
<feature type="transmembrane region" description="Helical" evidence="6">
    <location>
        <begin position="46"/>
        <end position="67"/>
    </location>
</feature>
<keyword evidence="9" id="KW-1185">Reference proteome</keyword>
<sequence length="182" mass="20424">MRMLIEISNKKYISPTSVHSVKNSFPTGAFLCSNKKQCTMITWTTYLLWLCILLVIYYAVVVVFFRVKIGSILSLKKRIAEKKAVDSVLFKEKDTTVEDQDATTMAPVHSLVDELQALVSQAGKEGMDKEGLSSSIKMLLGKYPGTKGSIYQNGITNLIEVIAEDQCDIRFSEDELNALWDE</sequence>
<evidence type="ECO:0000256" key="2">
    <source>
        <dbReference type="ARBA" id="ARBA00022692"/>
    </source>
</evidence>
<dbReference type="RefSeq" id="WP_211972190.1">
    <property type="nucleotide sequence ID" value="NZ_JAGTXB010000003.1"/>
</dbReference>
<organism evidence="8 9">
    <name type="scientific">Chitinophaga hostae</name>
    <dbReference type="NCBI Taxonomy" id="2831022"/>
    <lineage>
        <taxon>Bacteria</taxon>
        <taxon>Pseudomonadati</taxon>
        <taxon>Bacteroidota</taxon>
        <taxon>Chitinophagia</taxon>
        <taxon>Chitinophagales</taxon>
        <taxon>Chitinophagaceae</taxon>
        <taxon>Chitinophaga</taxon>
    </lineage>
</organism>
<comment type="subcellular location">
    <subcellularLocation>
        <location evidence="1">Membrane</location>
    </subcellularLocation>
</comment>
<keyword evidence="4 6" id="KW-0472">Membrane</keyword>
<dbReference type="InterPro" id="IPR003319">
    <property type="entry name" value="YMF19-like_N"/>
</dbReference>
<keyword evidence="2 6" id="KW-0812">Transmembrane</keyword>
<dbReference type="Proteomes" id="UP000676386">
    <property type="component" value="Unassembled WGS sequence"/>
</dbReference>
<evidence type="ECO:0000313" key="8">
    <source>
        <dbReference type="EMBL" id="MBS0027078.1"/>
    </source>
</evidence>
<proteinExistence type="predicted"/>
<evidence type="ECO:0000259" key="7">
    <source>
        <dbReference type="Pfam" id="PF02326"/>
    </source>
</evidence>
<evidence type="ECO:0000256" key="4">
    <source>
        <dbReference type="ARBA" id="ARBA00023136"/>
    </source>
</evidence>
<evidence type="ECO:0000313" key="9">
    <source>
        <dbReference type="Proteomes" id="UP000676386"/>
    </source>
</evidence>
<reference evidence="8 9" key="1">
    <citation type="submission" date="2021-04" db="EMBL/GenBank/DDBJ databases">
        <title>Chitinophaga sp. nov., isolated from the rhizosphere soil.</title>
        <authorList>
            <person name="He S."/>
        </authorList>
    </citation>
    <scope>NUCLEOTIDE SEQUENCE [LARGE SCALE GENOMIC DNA]</scope>
    <source>
        <strain evidence="8 9">2R12</strain>
    </source>
</reference>